<sequence>MKIQEVVSSKGVRAWLVEDYSVPVIAMRFAFEGGSTQDPVGKEGLANLMTALFDEGAGPLDSDAFQIKLDDAGAEMGFDADRDRFEGGMRMLADQREEAFNLLALAVNQPRFDQNPIDRMRAQIISGIVARSRDPEYAAGLKWGEALYPGHPYSRRSQGMPETLKTISADDLRAFHKNVFAREKLHVGVVGAIDAETLKKELDRVFGDLPEKPNLIAVPDVAPKLGQTLSVTYDLPQTIIQMAYPGVARADPEFFAAFLMNHILGGGSFTSRLFEEVREKRGLAYGVDSSLSSSEHSNLLSISTATRSDRASETLDIMRTVIKDVAENGVTDDELAAAKKYVIGAYAINNLNSSAAIARTLVELQAEDLGIDYMQRRGALIDAVTREQVNAIAKKLLTVDPAIMTVGPEKQG</sequence>
<dbReference type="PANTHER" id="PTHR11851:SF224">
    <property type="entry name" value="PROCESSING PROTEASE"/>
    <property type="match status" value="1"/>
</dbReference>
<dbReference type="InterPro" id="IPR050361">
    <property type="entry name" value="MPP/UQCRC_Complex"/>
</dbReference>
<proteinExistence type="predicted"/>
<gene>
    <name evidence="2" type="ORF">DY251_02745</name>
</gene>
<evidence type="ECO:0000313" key="2">
    <source>
        <dbReference type="EMBL" id="RFC69162.1"/>
    </source>
</evidence>
<feature type="domain" description="Peptidase M16 C-terminal" evidence="1">
    <location>
        <begin position="167"/>
        <end position="340"/>
    </location>
</feature>
<dbReference type="Pfam" id="PF05193">
    <property type="entry name" value="Peptidase_M16_C"/>
    <property type="match status" value="1"/>
</dbReference>
<protein>
    <submittedName>
        <fullName evidence="2">Insulinase family protein</fullName>
    </submittedName>
</protein>
<dbReference type="GO" id="GO:0046872">
    <property type="term" value="F:metal ion binding"/>
    <property type="evidence" value="ECO:0007669"/>
    <property type="project" value="InterPro"/>
</dbReference>
<dbReference type="Gene3D" id="3.30.830.10">
    <property type="entry name" value="Metalloenzyme, LuxS/M16 peptidase-like"/>
    <property type="match status" value="2"/>
</dbReference>
<dbReference type="Proteomes" id="UP000262379">
    <property type="component" value="Unassembled WGS sequence"/>
</dbReference>
<comment type="caution">
    <text evidence="2">The sequence shown here is derived from an EMBL/GenBank/DDBJ whole genome shotgun (WGS) entry which is preliminary data.</text>
</comment>
<dbReference type="InterPro" id="IPR007863">
    <property type="entry name" value="Peptidase_M16_C"/>
</dbReference>
<organism evidence="2 3">
    <name type="scientific">Mesorhizobium denitrificans</name>
    <dbReference type="NCBI Taxonomy" id="2294114"/>
    <lineage>
        <taxon>Bacteria</taxon>
        <taxon>Pseudomonadati</taxon>
        <taxon>Pseudomonadota</taxon>
        <taxon>Alphaproteobacteria</taxon>
        <taxon>Hyphomicrobiales</taxon>
        <taxon>Phyllobacteriaceae</taxon>
        <taxon>Mesorhizobium</taxon>
    </lineage>
</organism>
<dbReference type="InterPro" id="IPR011249">
    <property type="entry name" value="Metalloenz_LuxS/M16"/>
</dbReference>
<accession>A0A371XIV8</accession>
<reference evidence="3" key="1">
    <citation type="submission" date="2018-08" db="EMBL/GenBank/DDBJ databases">
        <authorList>
            <person name="Im W.T."/>
        </authorList>
    </citation>
    <scope>NUCLEOTIDE SEQUENCE [LARGE SCALE GENOMIC DNA]</scope>
    <source>
        <strain evidence="3">LA-28</strain>
    </source>
</reference>
<evidence type="ECO:0000313" key="3">
    <source>
        <dbReference type="Proteomes" id="UP000262379"/>
    </source>
</evidence>
<name>A0A371XIV8_9HYPH</name>
<keyword evidence="3" id="KW-1185">Reference proteome</keyword>
<dbReference type="SUPFAM" id="SSF63411">
    <property type="entry name" value="LuxS/MPP-like metallohydrolase"/>
    <property type="match status" value="2"/>
</dbReference>
<evidence type="ECO:0000259" key="1">
    <source>
        <dbReference type="Pfam" id="PF05193"/>
    </source>
</evidence>
<dbReference type="EMBL" id="QURN01000002">
    <property type="protein sequence ID" value="RFC69162.1"/>
    <property type="molecule type" value="Genomic_DNA"/>
</dbReference>
<dbReference type="PANTHER" id="PTHR11851">
    <property type="entry name" value="METALLOPROTEASE"/>
    <property type="match status" value="1"/>
</dbReference>
<dbReference type="AlphaFoldDB" id="A0A371XIV8"/>